<keyword evidence="3 5" id="KW-0347">Helicase</keyword>
<keyword evidence="1 5" id="KW-0547">Nucleotide-binding</keyword>
<dbReference type="InterPro" id="IPR014016">
    <property type="entry name" value="UvrD-like_ATP-bd"/>
</dbReference>
<evidence type="ECO:0000256" key="5">
    <source>
        <dbReference type="PROSITE-ProRule" id="PRU00560"/>
    </source>
</evidence>
<keyword evidence="2 5" id="KW-0378">Hydrolase</keyword>
<dbReference type="PANTHER" id="PTHR11070">
    <property type="entry name" value="UVRD / RECB / PCRA DNA HELICASE FAMILY MEMBER"/>
    <property type="match status" value="1"/>
</dbReference>
<dbReference type="PROSITE" id="PS51198">
    <property type="entry name" value="UVRD_HELICASE_ATP_BIND"/>
    <property type="match status" value="1"/>
</dbReference>
<dbReference type="Pfam" id="PF00580">
    <property type="entry name" value="UvrD-helicase"/>
    <property type="match status" value="1"/>
</dbReference>
<proteinExistence type="predicted"/>
<name>A0ABS6TH96_9ENTE</name>
<keyword evidence="4 5" id="KW-0067">ATP-binding</keyword>
<keyword evidence="9" id="KW-1185">Reference proteome</keyword>
<evidence type="ECO:0000313" key="8">
    <source>
        <dbReference type="EMBL" id="MBV7392247.1"/>
    </source>
</evidence>
<protein>
    <submittedName>
        <fullName evidence="8">AAA family ATPase</fullName>
    </submittedName>
</protein>
<evidence type="ECO:0000256" key="2">
    <source>
        <dbReference type="ARBA" id="ARBA00022801"/>
    </source>
</evidence>
<evidence type="ECO:0000256" key="1">
    <source>
        <dbReference type="ARBA" id="ARBA00022741"/>
    </source>
</evidence>
<dbReference type="InterPro" id="IPR000212">
    <property type="entry name" value="DNA_helicase_UvrD/REP"/>
</dbReference>
<evidence type="ECO:0000313" key="9">
    <source>
        <dbReference type="Proteomes" id="UP000774130"/>
    </source>
</evidence>
<dbReference type="PROSITE" id="PS50003">
    <property type="entry name" value="PH_DOMAIN"/>
    <property type="match status" value="1"/>
</dbReference>
<dbReference type="Proteomes" id="UP000774130">
    <property type="component" value="Unassembled WGS sequence"/>
</dbReference>
<comment type="caution">
    <text evidence="8">The sequence shown here is derived from an EMBL/GenBank/DDBJ whole genome shotgun (WGS) entry which is preliminary data.</text>
</comment>
<evidence type="ECO:0000259" key="6">
    <source>
        <dbReference type="PROSITE" id="PS50003"/>
    </source>
</evidence>
<evidence type="ECO:0000259" key="7">
    <source>
        <dbReference type="PROSITE" id="PS51198"/>
    </source>
</evidence>
<feature type="domain" description="UvrD-like helicase ATP-binding" evidence="7">
    <location>
        <begin position="202"/>
        <end position="521"/>
    </location>
</feature>
<dbReference type="PANTHER" id="PTHR11070:SF17">
    <property type="entry name" value="DNA HELICASE IV"/>
    <property type="match status" value="1"/>
</dbReference>
<dbReference type="InterPro" id="IPR001849">
    <property type="entry name" value="PH_domain"/>
</dbReference>
<reference evidence="8 9" key="1">
    <citation type="submission" date="2021-06" db="EMBL/GenBank/DDBJ databases">
        <title>Enterococcus alishanensis sp. nov., a novel lactic acid bacterium isolated from fresh coffee beans.</title>
        <authorList>
            <person name="Chen Y.-S."/>
        </authorList>
    </citation>
    <scope>NUCLEOTIDE SEQUENCE [LARGE SCALE GENOMIC DNA]</scope>
    <source>
        <strain evidence="8 9">ALS3</strain>
    </source>
</reference>
<feature type="domain" description="PH" evidence="6">
    <location>
        <begin position="1"/>
        <end position="24"/>
    </location>
</feature>
<sequence>MSAVDQITLEEKKNWLEILQEIRKSESVIIQQHTTTKEEVKQFQQYLVDYKGEIDPHEMFTNQRILNQQQISEKINFAQLDKLQKIIQNPYFSRVDFIFSGEQQAEIIYIGAQSFMNMQNEIVIYDWRAPIASIFYDFDLGKASFKTPNGLSEGYINKKRQIKFFKGCLEYAVEVEMTIFDQALQNELANQTGGKMSTIIGTIQKEQSLIIRDQKIQSQVIQGAAGSGKTSIALHKIAFLLYHFRERLGPENILILSPNHVYSNFISQVLPELGESPVKELTIDEFIQKETKIQSFETRISEAESLMNTSNLRLSYLNSKKVVQDIQIYLDSLEQSILSPKDIIIDEYHYDKSFILTRFHGYRKQSILERIRLIADDILEDLRKRPFQPSKRPTAGKLRKLLKDMLIVKSPECLYQNFLESKGFKKVRTRSFSDLFALGYFQYFYQGMSNYTEIKYLIIDEMQDYSWLQLSFIRQVIACPILLVGDQNQILTPTAELTLENLSNLLGGAPIVQLNRSYRSTFEIMSYAKNLIGDQKIEPVLRHGQQPVEIEVATMQDELTVILELIKKKSKNVLITKTKQEAYLLQENLKRKNVDVPVLAEDTKDFTEEKTIICPMVLAKGLEFDRVIVINAGDENYSGKLGKHQLFVIATRALHELYLIRRKALYEQK</sequence>
<accession>A0ABS6TH96</accession>
<feature type="binding site" evidence="5">
    <location>
        <begin position="223"/>
        <end position="230"/>
    </location>
    <ligand>
        <name>ATP</name>
        <dbReference type="ChEBI" id="CHEBI:30616"/>
    </ligand>
</feature>
<gene>
    <name evidence="8" type="ORF">KUA55_16310</name>
</gene>
<organism evidence="8 9">
    <name type="scientific">Enterococcus alishanensis</name>
    <dbReference type="NCBI Taxonomy" id="1303817"/>
    <lineage>
        <taxon>Bacteria</taxon>
        <taxon>Bacillati</taxon>
        <taxon>Bacillota</taxon>
        <taxon>Bacilli</taxon>
        <taxon>Lactobacillales</taxon>
        <taxon>Enterococcaceae</taxon>
        <taxon>Enterococcus</taxon>
    </lineage>
</organism>
<dbReference type="EMBL" id="JAHUZB010000009">
    <property type="protein sequence ID" value="MBV7392247.1"/>
    <property type="molecule type" value="Genomic_DNA"/>
</dbReference>
<evidence type="ECO:0000256" key="3">
    <source>
        <dbReference type="ARBA" id="ARBA00022806"/>
    </source>
</evidence>
<evidence type="ECO:0000256" key="4">
    <source>
        <dbReference type="ARBA" id="ARBA00022840"/>
    </source>
</evidence>